<reference evidence="2" key="1">
    <citation type="journal article" date="2019" name="Int. J. Syst. Evol. Microbiol.">
        <title>The Global Catalogue of Microorganisms (GCM) 10K type strain sequencing project: providing services to taxonomists for standard genome sequencing and annotation.</title>
        <authorList>
            <consortium name="The Broad Institute Genomics Platform"/>
            <consortium name="The Broad Institute Genome Sequencing Center for Infectious Disease"/>
            <person name="Wu L."/>
            <person name="Ma J."/>
        </authorList>
    </citation>
    <scope>NUCLEOTIDE SEQUENCE [LARGE SCALE GENOMIC DNA]</scope>
    <source>
        <strain evidence="2">JCM 17525</strain>
    </source>
</reference>
<accession>A0ABP7H9R7</accession>
<evidence type="ECO:0000313" key="2">
    <source>
        <dbReference type="Proteomes" id="UP001501456"/>
    </source>
</evidence>
<dbReference type="Proteomes" id="UP001501456">
    <property type="component" value="Unassembled WGS sequence"/>
</dbReference>
<dbReference type="EMBL" id="BAABBI010000002">
    <property type="protein sequence ID" value="GAA3787677.1"/>
    <property type="molecule type" value="Genomic_DNA"/>
</dbReference>
<evidence type="ECO:0008006" key="3">
    <source>
        <dbReference type="Google" id="ProtNLM"/>
    </source>
</evidence>
<protein>
    <recommendedName>
        <fullName evidence="3">DNA-directed RNA polymerase</fullName>
    </recommendedName>
</protein>
<keyword evidence="2" id="KW-1185">Reference proteome</keyword>
<comment type="caution">
    <text evidence="1">The sequence shown here is derived from an EMBL/GenBank/DDBJ whole genome shotgun (WGS) entry which is preliminary data.</text>
</comment>
<proteinExistence type="predicted"/>
<sequence length="494" mass="58376">MRIYIPENLDIFELTHNNPPTFKPYKLDKLCYILNLINAIPLMDKDIQGEDFIPINAKKLQDKIQNYKQYLDYLELDLKIIESDNHYVVGEKSKGYRLIEKYRTPVKPFQVVDFTFRKKLKVEKNCKQESVKHLDFATKWFNDKLQIDYDYVNAFLREEHLLKMQDRSLWEYDRIRKKQKHPTNQMIHAQMSAQRLKCKDYNLMLDDNVYRLHTNLTNMPSRIRNAITYDGQKLYSLDIKNSQPYISTVLLSRDFWIEQKNEPNTPNALSISFREPQSRKSLSFNKLNDINNKILNISHIKIHSNDNYIMLGEIPQSLIDNEFQHYIDLVVSGKLYEFLEQAFQKELCIHLKDRKEVKAAVFQVLFTANQFKGQVEAAPKRVFEKMFKEVYDVFAKIKSKDKTLLPRLLQSIESHLMINVIAKRIAEEYPNAPIYTIHDSITTTEEYVDAVEQIMIEELSKAIGHPPKIAREVWCKSNMVKHLETLKKKTKAVA</sequence>
<organism evidence="1 2">
    <name type="scientific">Corallibacter vietnamensis</name>
    <dbReference type="NCBI Taxonomy" id="904130"/>
    <lineage>
        <taxon>Bacteria</taxon>
        <taxon>Pseudomonadati</taxon>
        <taxon>Bacteroidota</taxon>
        <taxon>Flavobacteriia</taxon>
        <taxon>Flavobacteriales</taxon>
        <taxon>Flavobacteriaceae</taxon>
        <taxon>Corallibacter</taxon>
    </lineage>
</organism>
<evidence type="ECO:0000313" key="1">
    <source>
        <dbReference type="EMBL" id="GAA3787677.1"/>
    </source>
</evidence>
<name>A0ABP7H9R7_9FLAO</name>
<gene>
    <name evidence="1" type="ORF">GCM10022271_20260</name>
</gene>
<dbReference type="RefSeq" id="WP_344730119.1">
    <property type="nucleotide sequence ID" value="NZ_BAABBI010000002.1"/>
</dbReference>